<dbReference type="EMBL" id="FNIR01000002">
    <property type="protein sequence ID" value="SDN81416.1"/>
    <property type="molecule type" value="Genomic_DNA"/>
</dbReference>
<evidence type="ECO:0000313" key="2">
    <source>
        <dbReference type="Proteomes" id="UP000199088"/>
    </source>
</evidence>
<dbReference type="PROSITE" id="PS51257">
    <property type="entry name" value="PROKAR_LIPOPROTEIN"/>
    <property type="match status" value="1"/>
</dbReference>
<dbReference type="STRING" id="1052260.SAMN05660199_00741"/>
<keyword evidence="2" id="KW-1185">Reference proteome</keyword>
<protein>
    <submittedName>
        <fullName evidence="1">Uncharacterized protein</fullName>
    </submittedName>
</protein>
<dbReference type="RefSeq" id="WP_091239924.1">
    <property type="nucleotide sequence ID" value="NZ_FNIR01000002.1"/>
</dbReference>
<dbReference type="Proteomes" id="UP000199088">
    <property type="component" value="Unassembled WGS sequence"/>
</dbReference>
<reference evidence="2" key="1">
    <citation type="submission" date="2016-10" db="EMBL/GenBank/DDBJ databases">
        <authorList>
            <person name="Varghese N."/>
            <person name="Submissions S."/>
        </authorList>
    </citation>
    <scope>NUCLEOTIDE SEQUENCE [LARGE SCALE GENOMIC DNA]</scope>
    <source>
        <strain evidence="2">DSM 45843</strain>
    </source>
</reference>
<gene>
    <name evidence="1" type="ORF">SAMN05660199_00741</name>
</gene>
<dbReference type="AlphaFoldDB" id="A0A1H0EGL4"/>
<accession>A0A1H0EGL4</accession>
<proteinExistence type="predicted"/>
<organism evidence="1 2">
    <name type="scientific">Klenkia soli</name>
    <dbReference type="NCBI Taxonomy" id="1052260"/>
    <lineage>
        <taxon>Bacteria</taxon>
        <taxon>Bacillati</taxon>
        <taxon>Actinomycetota</taxon>
        <taxon>Actinomycetes</taxon>
        <taxon>Geodermatophilales</taxon>
        <taxon>Geodermatophilaceae</taxon>
        <taxon>Klenkia</taxon>
    </lineage>
</organism>
<dbReference type="OrthoDB" id="9853429at2"/>
<sequence length="124" mass="12367">MRAALVLTGVLLLAACGETVDGFASPVPACPDGSDPGELVDGATLEVGGCVLLEGYDVPTNRLGGTESSDESVLARDGADRRLFTGQAPGDAVVTVSSYSADCSGGQSCAMPNDDVELSVTVTG</sequence>
<name>A0A1H0EGL4_9ACTN</name>
<evidence type="ECO:0000313" key="1">
    <source>
        <dbReference type="EMBL" id="SDN81416.1"/>
    </source>
</evidence>